<comment type="subcellular location">
    <subcellularLocation>
        <location evidence="1">Nucleus</location>
    </subcellularLocation>
</comment>
<dbReference type="SUPFAM" id="SSF57701">
    <property type="entry name" value="Zn2/Cys6 DNA-binding domain"/>
    <property type="match status" value="1"/>
</dbReference>
<dbReference type="GO" id="GO:0005634">
    <property type="term" value="C:nucleus"/>
    <property type="evidence" value="ECO:0007669"/>
    <property type="project" value="UniProtKB-SubCell"/>
</dbReference>
<dbReference type="InterPro" id="IPR050613">
    <property type="entry name" value="Sec_Metabolite_Reg"/>
</dbReference>
<gene>
    <name evidence="5" type="ORF">BU24DRAFT_215006</name>
</gene>
<keyword evidence="2" id="KW-0539">Nucleus</keyword>
<dbReference type="SMART" id="SM00066">
    <property type="entry name" value="GAL4"/>
    <property type="match status" value="1"/>
</dbReference>
<proteinExistence type="predicted"/>
<dbReference type="PROSITE" id="PS00463">
    <property type="entry name" value="ZN2_CY6_FUNGAL_1"/>
    <property type="match status" value="1"/>
</dbReference>
<dbReference type="Proteomes" id="UP000799778">
    <property type="component" value="Unassembled WGS sequence"/>
</dbReference>
<feature type="region of interest" description="Disordered" evidence="3">
    <location>
        <begin position="96"/>
        <end position="137"/>
    </location>
</feature>
<organism evidence="5 6">
    <name type="scientific">Aaosphaeria arxii CBS 175.79</name>
    <dbReference type="NCBI Taxonomy" id="1450172"/>
    <lineage>
        <taxon>Eukaryota</taxon>
        <taxon>Fungi</taxon>
        <taxon>Dikarya</taxon>
        <taxon>Ascomycota</taxon>
        <taxon>Pezizomycotina</taxon>
        <taxon>Dothideomycetes</taxon>
        <taxon>Pleosporomycetidae</taxon>
        <taxon>Pleosporales</taxon>
        <taxon>Pleosporales incertae sedis</taxon>
        <taxon>Aaosphaeria</taxon>
    </lineage>
</organism>
<dbReference type="InterPro" id="IPR001138">
    <property type="entry name" value="Zn2Cys6_DnaBD"/>
</dbReference>
<protein>
    <recommendedName>
        <fullName evidence="4">Zn(2)-C6 fungal-type domain-containing protein</fullName>
    </recommendedName>
</protein>
<name>A0A6A5XNH3_9PLEO</name>
<keyword evidence="6" id="KW-1185">Reference proteome</keyword>
<evidence type="ECO:0000256" key="3">
    <source>
        <dbReference type="SAM" id="MobiDB-lite"/>
    </source>
</evidence>
<dbReference type="GeneID" id="54279387"/>
<dbReference type="PANTHER" id="PTHR31001">
    <property type="entry name" value="UNCHARACTERIZED TRANSCRIPTIONAL REGULATORY PROTEIN"/>
    <property type="match status" value="1"/>
</dbReference>
<sequence>MTGLGFPARLRVSHQNRTLNKNFRRNGKLQSCEPCRKGKLRCDHMMPHCGRCIRRNKTEQCVYHPAPLTKATAIPTPEPSETAASSTVVCQEESNSTFATLSFPRPDSPSTTPPRLPRASSLPAQPPSNQEPLCSDELGQPLHHTEALDEPMKHRRKEEFISHSAIVAENELSVGILPAPHLGDSTGHSRIPQSHIERGALVLGLLKNLPQLDVYIQKLFQFCQGTIIIEPMVKIWVTELWSTWRKVLESQRPEELRKMSEKVWENTTKPLSRLLDRHTKPREFLMNTTGEHLRWEVVGIITSLVGLLTQTLQDGDPIFCSHDEAPVDRTALTLKTFNASEVCLSFCKDYDIVNDLFIWFLYEQTVLACSLHSKGSYYNWQRSSYVCQALIAFGLHQKIEVDDQTPFFIAEFRKRVFISQYDNDKYSASFVGRPPRLTRQYCLLQFPLDLTDAQIMSDGFALEYALTNLDQEGWNTHGSIQRCTISRVFAANALLMEETLEISLGLLSTEEILSRAADIERRVIQTWENMPPFLKIDTQNPYDAKRAPVELLFQTLIRLADFNHHFLLQRTLIKKVGADSTKLLAVSRDIFKFILCMANNRDIFRDFQLDYTQLLCMFLPAAAVVAVELLHQEQEPVAASAAANHLPRSETIQDLSVMVATLASVKADSAAYKICDRGRRFIKKTLDTILSPPRLEAVASTSGNDSYTTTSNLDVPLFQTGTDGDFMKWLESMDWEQDNWANLT</sequence>
<evidence type="ECO:0000313" key="5">
    <source>
        <dbReference type="EMBL" id="KAF2014483.1"/>
    </source>
</evidence>
<accession>A0A6A5XNH3</accession>
<reference evidence="5" key="1">
    <citation type="journal article" date="2020" name="Stud. Mycol.">
        <title>101 Dothideomycetes genomes: a test case for predicting lifestyles and emergence of pathogens.</title>
        <authorList>
            <person name="Haridas S."/>
            <person name="Albert R."/>
            <person name="Binder M."/>
            <person name="Bloem J."/>
            <person name="Labutti K."/>
            <person name="Salamov A."/>
            <person name="Andreopoulos B."/>
            <person name="Baker S."/>
            <person name="Barry K."/>
            <person name="Bills G."/>
            <person name="Bluhm B."/>
            <person name="Cannon C."/>
            <person name="Castanera R."/>
            <person name="Culley D."/>
            <person name="Daum C."/>
            <person name="Ezra D."/>
            <person name="Gonzalez J."/>
            <person name="Henrissat B."/>
            <person name="Kuo A."/>
            <person name="Liang C."/>
            <person name="Lipzen A."/>
            <person name="Lutzoni F."/>
            <person name="Magnuson J."/>
            <person name="Mondo S."/>
            <person name="Nolan M."/>
            <person name="Ohm R."/>
            <person name="Pangilinan J."/>
            <person name="Park H.-J."/>
            <person name="Ramirez L."/>
            <person name="Alfaro M."/>
            <person name="Sun H."/>
            <person name="Tritt A."/>
            <person name="Yoshinaga Y."/>
            <person name="Zwiers L.-H."/>
            <person name="Turgeon B."/>
            <person name="Goodwin S."/>
            <person name="Spatafora J."/>
            <person name="Crous P."/>
            <person name="Grigoriev I."/>
        </authorList>
    </citation>
    <scope>NUCLEOTIDE SEQUENCE</scope>
    <source>
        <strain evidence="5">CBS 175.79</strain>
    </source>
</reference>
<feature type="domain" description="Zn(2)-C6 fungal-type" evidence="4">
    <location>
        <begin position="31"/>
        <end position="63"/>
    </location>
</feature>
<dbReference type="GO" id="GO:0000981">
    <property type="term" value="F:DNA-binding transcription factor activity, RNA polymerase II-specific"/>
    <property type="evidence" value="ECO:0007669"/>
    <property type="project" value="InterPro"/>
</dbReference>
<dbReference type="RefSeq" id="XP_033382822.1">
    <property type="nucleotide sequence ID" value="XM_033521990.1"/>
</dbReference>
<dbReference type="PROSITE" id="PS50048">
    <property type="entry name" value="ZN2_CY6_FUNGAL_2"/>
    <property type="match status" value="1"/>
</dbReference>
<dbReference type="CDD" id="cd12148">
    <property type="entry name" value="fungal_TF_MHR"/>
    <property type="match status" value="1"/>
</dbReference>
<dbReference type="CDD" id="cd00067">
    <property type="entry name" value="GAL4"/>
    <property type="match status" value="1"/>
</dbReference>
<dbReference type="GO" id="GO:0008270">
    <property type="term" value="F:zinc ion binding"/>
    <property type="evidence" value="ECO:0007669"/>
    <property type="project" value="InterPro"/>
</dbReference>
<evidence type="ECO:0000256" key="1">
    <source>
        <dbReference type="ARBA" id="ARBA00004123"/>
    </source>
</evidence>
<dbReference type="AlphaFoldDB" id="A0A6A5XNH3"/>
<dbReference type="OrthoDB" id="4898680at2759"/>
<dbReference type="EMBL" id="ML978070">
    <property type="protein sequence ID" value="KAF2014483.1"/>
    <property type="molecule type" value="Genomic_DNA"/>
</dbReference>
<dbReference type="Gene3D" id="4.10.240.10">
    <property type="entry name" value="Zn(2)-C6 fungal-type DNA-binding domain"/>
    <property type="match status" value="1"/>
</dbReference>
<dbReference type="Pfam" id="PF00172">
    <property type="entry name" value="Zn_clus"/>
    <property type="match status" value="1"/>
</dbReference>
<evidence type="ECO:0000256" key="2">
    <source>
        <dbReference type="ARBA" id="ARBA00023242"/>
    </source>
</evidence>
<dbReference type="PANTHER" id="PTHR31001:SF40">
    <property type="entry name" value="ZN(II)2CYS6 TRANSCRIPTION FACTOR (EUROFUNG)"/>
    <property type="match status" value="1"/>
</dbReference>
<evidence type="ECO:0000259" key="4">
    <source>
        <dbReference type="PROSITE" id="PS50048"/>
    </source>
</evidence>
<dbReference type="InterPro" id="IPR036864">
    <property type="entry name" value="Zn2-C6_fun-type_DNA-bd_sf"/>
</dbReference>
<evidence type="ECO:0000313" key="6">
    <source>
        <dbReference type="Proteomes" id="UP000799778"/>
    </source>
</evidence>